<evidence type="ECO:0000313" key="1">
    <source>
        <dbReference type="EMBL" id="KAA6312589.1"/>
    </source>
</evidence>
<accession>A0A5J4PV85</accession>
<proteinExistence type="predicted"/>
<organism evidence="1">
    <name type="scientific">termite gut metagenome</name>
    <dbReference type="NCBI Taxonomy" id="433724"/>
    <lineage>
        <taxon>unclassified sequences</taxon>
        <taxon>metagenomes</taxon>
        <taxon>organismal metagenomes</taxon>
    </lineage>
</organism>
<dbReference type="AlphaFoldDB" id="A0A5J4PV85"/>
<sequence>MNKDMNELLIPIEQKIHEIRGQKVMLD</sequence>
<protein>
    <submittedName>
        <fullName evidence="1">Uncharacterized protein</fullName>
    </submittedName>
</protein>
<feature type="non-terminal residue" evidence="1">
    <location>
        <position position="27"/>
    </location>
</feature>
<reference evidence="1" key="1">
    <citation type="submission" date="2019-03" db="EMBL/GenBank/DDBJ databases">
        <title>Single cell metagenomics reveals metabolic interactions within the superorganism composed of flagellate Streblomastix strix and complex community of Bacteroidetes bacteria on its surface.</title>
        <authorList>
            <person name="Treitli S.C."/>
            <person name="Kolisko M."/>
            <person name="Husnik F."/>
            <person name="Keeling P."/>
            <person name="Hampl V."/>
        </authorList>
    </citation>
    <scope>NUCLEOTIDE SEQUENCE</scope>
    <source>
        <strain evidence="1">STM</strain>
    </source>
</reference>
<name>A0A5J4PV85_9ZZZZ</name>
<dbReference type="EMBL" id="SNRY01006439">
    <property type="protein sequence ID" value="KAA6312589.1"/>
    <property type="molecule type" value="Genomic_DNA"/>
</dbReference>
<comment type="caution">
    <text evidence="1">The sequence shown here is derived from an EMBL/GenBank/DDBJ whole genome shotgun (WGS) entry which is preliminary data.</text>
</comment>
<gene>
    <name evidence="1" type="ORF">EZS27_036502</name>
</gene>